<protein>
    <submittedName>
        <fullName evidence="1">Uncharacterized protein</fullName>
    </submittedName>
</protein>
<dbReference type="Proteomes" id="UP000230066">
    <property type="component" value="Unassembled WGS sequence"/>
</dbReference>
<dbReference type="AlphaFoldDB" id="A0A4E0RWI6"/>
<proteinExistence type="predicted"/>
<gene>
    <name evidence="1" type="ORF">D915_001832</name>
</gene>
<accession>A0A4E0RWI6</accession>
<dbReference type="EMBL" id="JXXN02000494">
    <property type="protein sequence ID" value="THD27208.1"/>
    <property type="molecule type" value="Genomic_DNA"/>
</dbReference>
<sequence length="92" mass="10404">MLTGREPRLPADLVVLTTNPELPSTEFAWQAKYLIQSARELARQHLSSAHRYQKEYYDERVVGSPVQSGEQVHLHTPVSPTGVPAKLHLTWS</sequence>
<reference evidence="1" key="1">
    <citation type="submission" date="2019-03" db="EMBL/GenBank/DDBJ databases">
        <title>Improved annotation for the trematode Fasciola hepatica.</title>
        <authorList>
            <person name="Choi Y.-J."/>
            <person name="Martin J."/>
            <person name="Mitreva M."/>
        </authorList>
    </citation>
    <scope>NUCLEOTIDE SEQUENCE [LARGE SCALE GENOMIC DNA]</scope>
</reference>
<name>A0A4E0RWI6_FASHE</name>
<comment type="caution">
    <text evidence="1">The sequence shown here is derived from an EMBL/GenBank/DDBJ whole genome shotgun (WGS) entry which is preliminary data.</text>
</comment>
<keyword evidence="2" id="KW-1185">Reference proteome</keyword>
<evidence type="ECO:0000313" key="1">
    <source>
        <dbReference type="EMBL" id="THD27208.1"/>
    </source>
</evidence>
<evidence type="ECO:0000313" key="2">
    <source>
        <dbReference type="Proteomes" id="UP000230066"/>
    </source>
</evidence>
<organism evidence="1 2">
    <name type="scientific">Fasciola hepatica</name>
    <name type="common">Liver fluke</name>
    <dbReference type="NCBI Taxonomy" id="6192"/>
    <lineage>
        <taxon>Eukaryota</taxon>
        <taxon>Metazoa</taxon>
        <taxon>Spiralia</taxon>
        <taxon>Lophotrochozoa</taxon>
        <taxon>Platyhelminthes</taxon>
        <taxon>Trematoda</taxon>
        <taxon>Digenea</taxon>
        <taxon>Plagiorchiida</taxon>
        <taxon>Echinostomata</taxon>
        <taxon>Echinostomatoidea</taxon>
        <taxon>Fasciolidae</taxon>
        <taxon>Fasciola</taxon>
    </lineage>
</organism>